<evidence type="ECO:0000313" key="1">
    <source>
        <dbReference type="EMBL" id="KOH46234.1"/>
    </source>
</evidence>
<dbReference type="Proteomes" id="UP000036958">
    <property type="component" value="Unassembled WGS sequence"/>
</dbReference>
<evidence type="ECO:0000313" key="2">
    <source>
        <dbReference type="Proteomes" id="UP000036958"/>
    </source>
</evidence>
<dbReference type="AlphaFoldDB" id="A0A0L8VCQ2"/>
<dbReference type="EMBL" id="LGIA01000039">
    <property type="protein sequence ID" value="KOH46234.1"/>
    <property type="molecule type" value="Genomic_DNA"/>
</dbReference>
<reference evidence="2" key="1">
    <citation type="submission" date="2015-07" db="EMBL/GenBank/DDBJ databases">
        <title>Genome sequencing of Sunxiuqinia dokdonensis strain SK.</title>
        <authorList>
            <person name="Ahn S."/>
            <person name="Kim B.-C."/>
        </authorList>
    </citation>
    <scope>NUCLEOTIDE SEQUENCE [LARGE SCALE GENOMIC DNA]</scope>
    <source>
        <strain evidence="2">SK</strain>
    </source>
</reference>
<sequence>MKFDLANLIYKPAFSFFVLIDKHAINLLNIIELISEK</sequence>
<organism evidence="1 2">
    <name type="scientific">Sunxiuqinia dokdonensis</name>
    <dbReference type="NCBI Taxonomy" id="1409788"/>
    <lineage>
        <taxon>Bacteria</taxon>
        <taxon>Pseudomonadati</taxon>
        <taxon>Bacteroidota</taxon>
        <taxon>Bacteroidia</taxon>
        <taxon>Marinilabiliales</taxon>
        <taxon>Prolixibacteraceae</taxon>
        <taxon>Sunxiuqinia</taxon>
    </lineage>
</organism>
<protein>
    <submittedName>
        <fullName evidence="1">Uncharacterized protein</fullName>
    </submittedName>
</protein>
<name>A0A0L8VCQ2_9BACT</name>
<gene>
    <name evidence="1" type="ORF">NC99_09480</name>
</gene>
<proteinExistence type="predicted"/>
<comment type="caution">
    <text evidence="1">The sequence shown here is derived from an EMBL/GenBank/DDBJ whole genome shotgun (WGS) entry which is preliminary data.</text>
</comment>
<accession>A0A0L8VCQ2</accession>
<keyword evidence="2" id="KW-1185">Reference proteome</keyword>